<dbReference type="SUPFAM" id="SSF117281">
    <property type="entry name" value="Kelch motif"/>
    <property type="match status" value="1"/>
</dbReference>
<dbReference type="EMBL" id="ASPP01011855">
    <property type="protein sequence ID" value="ETO21204.1"/>
    <property type="molecule type" value="Genomic_DNA"/>
</dbReference>
<dbReference type="InterPro" id="IPR015915">
    <property type="entry name" value="Kelch-typ_b-propeller"/>
</dbReference>
<dbReference type="AlphaFoldDB" id="X6N618"/>
<evidence type="ECO:0000313" key="2">
    <source>
        <dbReference type="EMBL" id="ETO21204.1"/>
    </source>
</evidence>
<evidence type="ECO:0008006" key="4">
    <source>
        <dbReference type="Google" id="ProtNLM"/>
    </source>
</evidence>
<dbReference type="Proteomes" id="UP000023152">
    <property type="component" value="Unassembled WGS sequence"/>
</dbReference>
<dbReference type="OrthoDB" id="432528at2759"/>
<dbReference type="Gene3D" id="2.120.10.80">
    <property type="entry name" value="Kelch-type beta propeller"/>
    <property type="match status" value="1"/>
</dbReference>
<reference evidence="2 3" key="1">
    <citation type="journal article" date="2013" name="Curr. Biol.">
        <title>The Genome of the Foraminiferan Reticulomyxa filosa.</title>
        <authorList>
            <person name="Glockner G."/>
            <person name="Hulsmann N."/>
            <person name="Schleicher M."/>
            <person name="Noegel A.A."/>
            <person name="Eichinger L."/>
            <person name="Gallinger C."/>
            <person name="Pawlowski J."/>
            <person name="Sierra R."/>
            <person name="Euteneuer U."/>
            <person name="Pillet L."/>
            <person name="Moustafa A."/>
            <person name="Platzer M."/>
            <person name="Groth M."/>
            <person name="Szafranski K."/>
            <person name="Schliwa M."/>
        </authorList>
    </citation>
    <scope>NUCLEOTIDE SEQUENCE [LARGE SCALE GENOMIC DNA]</scope>
</reference>
<gene>
    <name evidence="2" type="ORF">RFI_15999</name>
</gene>
<sequence>MGQNVASEGKQEGKGPCQVPIVEKKSTRPPQLTFSLHDLPHLPTTLSFGQSLCIGEELLICGGCNNNNCYSYNIPKQQYKWICSYPNETILSAHIVVSYEVNDLTMKGTTLLSFGGRMNRIPYHSLLMNYQSVWNDNLSVCSQQGGSVGAIVNEWRPLPGNMCIGKKEEHNLFGARAIVSGSKKKLLFITRHNDIDVLNLDTFDYLSNMKAYRLPLGFTVSHAPPYHCLVPSDENEFILIREDRSVLVSFNENTQEFTFHPLPLCSHLKSCYGYMCIKVNQYLFILGGRGLASTPNHCTKTIYVYSINERKWSLCDFSLPFMVTNCALVSSDHHSTVHIIGGVDHVHQPLSTHFMLQIKGEHTKKNIQMVVQHWWRKCRIKKIGWIKEFNSIVINFL</sequence>
<comment type="caution">
    <text evidence="2">The sequence shown here is derived from an EMBL/GenBank/DDBJ whole genome shotgun (WGS) entry which is preliminary data.</text>
</comment>
<organism evidence="2 3">
    <name type="scientific">Reticulomyxa filosa</name>
    <dbReference type="NCBI Taxonomy" id="46433"/>
    <lineage>
        <taxon>Eukaryota</taxon>
        <taxon>Sar</taxon>
        <taxon>Rhizaria</taxon>
        <taxon>Retaria</taxon>
        <taxon>Foraminifera</taxon>
        <taxon>Monothalamids</taxon>
        <taxon>Reticulomyxidae</taxon>
        <taxon>Reticulomyxa</taxon>
    </lineage>
</organism>
<name>X6N618_RETFI</name>
<protein>
    <recommendedName>
        <fullName evidence="4">Kelch motif family protein</fullName>
    </recommendedName>
</protein>
<evidence type="ECO:0000313" key="3">
    <source>
        <dbReference type="Proteomes" id="UP000023152"/>
    </source>
</evidence>
<keyword evidence="3" id="KW-1185">Reference proteome</keyword>
<feature type="region of interest" description="Disordered" evidence="1">
    <location>
        <begin position="1"/>
        <end position="22"/>
    </location>
</feature>
<evidence type="ECO:0000256" key="1">
    <source>
        <dbReference type="SAM" id="MobiDB-lite"/>
    </source>
</evidence>
<proteinExistence type="predicted"/>
<accession>X6N618</accession>